<feature type="transmembrane region" description="Helical" evidence="8">
    <location>
        <begin position="156"/>
        <end position="174"/>
    </location>
</feature>
<dbReference type="InterPro" id="IPR037294">
    <property type="entry name" value="ABC_BtuC-like"/>
</dbReference>
<evidence type="ECO:0000256" key="4">
    <source>
        <dbReference type="ARBA" id="ARBA00022475"/>
    </source>
</evidence>
<dbReference type="GO" id="GO:0033214">
    <property type="term" value="P:siderophore-iron import into cell"/>
    <property type="evidence" value="ECO:0007669"/>
    <property type="project" value="TreeGrafter"/>
</dbReference>
<evidence type="ECO:0000256" key="7">
    <source>
        <dbReference type="ARBA" id="ARBA00023136"/>
    </source>
</evidence>
<dbReference type="AlphaFoldDB" id="A0A939MMS4"/>
<feature type="transmembrane region" description="Helical" evidence="8">
    <location>
        <begin position="247"/>
        <end position="272"/>
    </location>
</feature>
<dbReference type="SUPFAM" id="SSF81345">
    <property type="entry name" value="ABC transporter involved in vitamin B12 uptake, BtuC"/>
    <property type="match status" value="1"/>
</dbReference>
<reference evidence="9" key="1">
    <citation type="submission" date="2021-03" db="EMBL/GenBank/DDBJ databases">
        <title>Leucobacter chromiisoli sp. nov., isolated from chromium-containing soil of chemical plant.</title>
        <authorList>
            <person name="Xu Z."/>
        </authorList>
    </citation>
    <scope>NUCLEOTIDE SEQUENCE</scope>
    <source>
        <strain evidence="9">S27</strain>
    </source>
</reference>
<evidence type="ECO:0000256" key="1">
    <source>
        <dbReference type="ARBA" id="ARBA00004651"/>
    </source>
</evidence>
<dbReference type="GO" id="GO:0005886">
    <property type="term" value="C:plasma membrane"/>
    <property type="evidence" value="ECO:0007669"/>
    <property type="project" value="UniProtKB-SubCell"/>
</dbReference>
<dbReference type="GO" id="GO:0022857">
    <property type="term" value="F:transmembrane transporter activity"/>
    <property type="evidence" value="ECO:0007669"/>
    <property type="project" value="InterPro"/>
</dbReference>
<keyword evidence="10" id="KW-1185">Reference proteome</keyword>
<keyword evidence="7 8" id="KW-0472">Membrane</keyword>
<feature type="transmembrane region" description="Helical" evidence="8">
    <location>
        <begin position="21"/>
        <end position="40"/>
    </location>
</feature>
<feature type="transmembrane region" description="Helical" evidence="8">
    <location>
        <begin position="309"/>
        <end position="332"/>
    </location>
</feature>
<proteinExistence type="inferred from homology"/>
<dbReference type="Proteomes" id="UP000664382">
    <property type="component" value="Unassembled WGS sequence"/>
</dbReference>
<feature type="transmembrane region" description="Helical" evidence="8">
    <location>
        <begin position="103"/>
        <end position="121"/>
    </location>
</feature>
<accession>A0A939MMS4</accession>
<dbReference type="Gene3D" id="1.10.3470.10">
    <property type="entry name" value="ABC transporter involved in vitamin B12 uptake, BtuC"/>
    <property type="match status" value="1"/>
</dbReference>
<keyword evidence="6 8" id="KW-1133">Transmembrane helix</keyword>
<dbReference type="InterPro" id="IPR000522">
    <property type="entry name" value="ABC_transptr_permease_BtuC"/>
</dbReference>
<comment type="caution">
    <text evidence="9">The sequence shown here is derived from an EMBL/GenBank/DDBJ whole genome shotgun (WGS) entry which is preliminary data.</text>
</comment>
<sequence length="340" mass="33296">MSTHPGLGRSRIRPPSGAARYGLGTAAAVVVVAVVTLTAGDLGIPLAELPGALLGDAEGASAFVLERLRGPRLATAVLAGALLGVSGALFQTVTRNPLGSPDVIGLGAGAGAGAAIITLAFPLVPASVGAVAGAAVAALVVYIATGRGFRSPVRTIIAGIAVAALAYAVTQYVVSTHLRDAASQLAAYLVGSLNAANLQDVLVTAVAVAIVLPLAVAVARDASLLEMGDDTAAGIGVDPNRTRTAAIVLSVVAAGAAVAAAGPISFVALTAPQIVRRIVGSSDCAVLGSALTGALLLAAADLATQQLPLFAGLPVGVLTLGVGGLYLGYLLVREHAKGRL</sequence>
<evidence type="ECO:0000256" key="2">
    <source>
        <dbReference type="ARBA" id="ARBA00007935"/>
    </source>
</evidence>
<feature type="transmembrane region" description="Helical" evidence="8">
    <location>
        <begin position="284"/>
        <end position="303"/>
    </location>
</feature>
<keyword evidence="5 8" id="KW-0812">Transmembrane</keyword>
<evidence type="ECO:0000256" key="5">
    <source>
        <dbReference type="ARBA" id="ARBA00022692"/>
    </source>
</evidence>
<evidence type="ECO:0000256" key="6">
    <source>
        <dbReference type="ARBA" id="ARBA00022989"/>
    </source>
</evidence>
<feature type="transmembrane region" description="Helical" evidence="8">
    <location>
        <begin position="127"/>
        <end position="144"/>
    </location>
</feature>
<evidence type="ECO:0000256" key="8">
    <source>
        <dbReference type="SAM" id="Phobius"/>
    </source>
</evidence>
<feature type="transmembrane region" description="Helical" evidence="8">
    <location>
        <begin position="73"/>
        <end position="91"/>
    </location>
</feature>
<dbReference type="EMBL" id="JAGDYM010000005">
    <property type="protein sequence ID" value="MBO1901462.1"/>
    <property type="molecule type" value="Genomic_DNA"/>
</dbReference>
<protein>
    <submittedName>
        <fullName evidence="9">Iron chelate uptake ABC transporter family permease subunit</fullName>
    </submittedName>
</protein>
<name>A0A939MMS4_9MICO</name>
<organism evidence="9 10">
    <name type="scientific">Leucobacter weissii</name>
    <dbReference type="NCBI Taxonomy" id="1983706"/>
    <lineage>
        <taxon>Bacteria</taxon>
        <taxon>Bacillati</taxon>
        <taxon>Actinomycetota</taxon>
        <taxon>Actinomycetes</taxon>
        <taxon>Micrococcales</taxon>
        <taxon>Microbacteriaceae</taxon>
        <taxon>Leucobacter</taxon>
    </lineage>
</organism>
<dbReference type="PANTHER" id="PTHR30472">
    <property type="entry name" value="FERRIC ENTEROBACTIN TRANSPORT SYSTEM PERMEASE PROTEIN"/>
    <property type="match status" value="1"/>
</dbReference>
<evidence type="ECO:0000313" key="9">
    <source>
        <dbReference type="EMBL" id="MBO1901462.1"/>
    </source>
</evidence>
<comment type="subcellular location">
    <subcellularLocation>
        <location evidence="1">Cell membrane</location>
        <topology evidence="1">Multi-pass membrane protein</topology>
    </subcellularLocation>
</comment>
<dbReference type="RefSeq" id="WP_208097060.1">
    <property type="nucleotide sequence ID" value="NZ_JAGDYM010000005.1"/>
</dbReference>
<evidence type="ECO:0000313" key="10">
    <source>
        <dbReference type="Proteomes" id="UP000664382"/>
    </source>
</evidence>
<dbReference type="PANTHER" id="PTHR30472:SF24">
    <property type="entry name" value="FERRIC ENTEROBACTIN TRANSPORT SYSTEM PERMEASE PROTEIN FEPG"/>
    <property type="match status" value="1"/>
</dbReference>
<dbReference type="Pfam" id="PF01032">
    <property type="entry name" value="FecCD"/>
    <property type="match status" value="1"/>
</dbReference>
<evidence type="ECO:0000256" key="3">
    <source>
        <dbReference type="ARBA" id="ARBA00022448"/>
    </source>
</evidence>
<keyword evidence="3" id="KW-0813">Transport</keyword>
<comment type="similarity">
    <text evidence="2">Belongs to the binding-protein-dependent transport system permease family. FecCD subfamily.</text>
</comment>
<keyword evidence="4" id="KW-1003">Cell membrane</keyword>
<gene>
    <name evidence="9" type="ORF">J4H92_05810</name>
</gene>